<protein>
    <submittedName>
        <fullName evidence="4">Poly-beta-hydroxybutyrate polymerase</fullName>
    </submittedName>
</protein>
<keyword evidence="5" id="KW-1185">Reference proteome</keyword>
<dbReference type="EMBL" id="FCOX02000015">
    <property type="protein sequence ID" value="SAK74845.1"/>
    <property type="molecule type" value="Genomic_DNA"/>
</dbReference>
<dbReference type="RefSeq" id="WP_062605800.1">
    <property type="nucleotide sequence ID" value="NZ_FCOX02000015.1"/>
</dbReference>
<evidence type="ECO:0000313" key="5">
    <source>
        <dbReference type="Proteomes" id="UP000071859"/>
    </source>
</evidence>
<dbReference type="Pfam" id="PF07167">
    <property type="entry name" value="PhaC_N"/>
    <property type="match status" value="1"/>
</dbReference>
<evidence type="ECO:0000256" key="2">
    <source>
        <dbReference type="ARBA" id="ARBA00023315"/>
    </source>
</evidence>
<accession>A0A158BXN5</accession>
<organism evidence="4 5">
    <name type="scientific">Caballeronia calidae</name>
    <dbReference type="NCBI Taxonomy" id="1777139"/>
    <lineage>
        <taxon>Bacteria</taxon>
        <taxon>Pseudomonadati</taxon>
        <taxon>Pseudomonadota</taxon>
        <taxon>Betaproteobacteria</taxon>
        <taxon>Burkholderiales</taxon>
        <taxon>Burkholderiaceae</taxon>
        <taxon>Caballeronia</taxon>
    </lineage>
</organism>
<dbReference type="PANTHER" id="PTHR36837">
    <property type="entry name" value="POLY(3-HYDROXYALKANOATE) POLYMERASE SUBUNIT PHAC"/>
    <property type="match status" value="1"/>
</dbReference>
<dbReference type="GO" id="GO:0042619">
    <property type="term" value="P:poly-hydroxybutyrate biosynthetic process"/>
    <property type="evidence" value="ECO:0007669"/>
    <property type="project" value="InterPro"/>
</dbReference>
<dbReference type="InterPro" id="IPR051321">
    <property type="entry name" value="PHA/PHB_synthase"/>
</dbReference>
<gene>
    <name evidence="4" type="ORF">AWB78_03231</name>
</gene>
<keyword evidence="1" id="KW-0808">Transferase</keyword>
<evidence type="ECO:0000256" key="1">
    <source>
        <dbReference type="ARBA" id="ARBA00022679"/>
    </source>
</evidence>
<proteinExistence type="predicted"/>
<dbReference type="Gene3D" id="3.40.50.1820">
    <property type="entry name" value="alpha/beta hydrolase"/>
    <property type="match status" value="1"/>
</dbReference>
<dbReference type="PANTHER" id="PTHR36837:SF5">
    <property type="entry name" value="POLY-3-HYDROXYBUTYRATE SYNTHASE"/>
    <property type="match status" value="1"/>
</dbReference>
<evidence type="ECO:0000259" key="3">
    <source>
        <dbReference type="Pfam" id="PF07167"/>
    </source>
</evidence>
<dbReference type="InterPro" id="IPR029058">
    <property type="entry name" value="AB_hydrolase_fold"/>
</dbReference>
<dbReference type="GO" id="GO:0016746">
    <property type="term" value="F:acyltransferase activity"/>
    <property type="evidence" value="ECO:0007669"/>
    <property type="project" value="UniProtKB-KW"/>
</dbReference>
<keyword evidence="2" id="KW-0012">Acyltransferase</keyword>
<dbReference type="InterPro" id="IPR010941">
    <property type="entry name" value="PhaC_N"/>
</dbReference>
<dbReference type="OrthoDB" id="7208816at2"/>
<evidence type="ECO:0000313" key="4">
    <source>
        <dbReference type="EMBL" id="SAK74845.1"/>
    </source>
</evidence>
<dbReference type="AlphaFoldDB" id="A0A158BXN5"/>
<sequence>MAASTENLSRGAQPDDVAASAAEGMLGPNPFVGLRPCDVLATAQQIGAQALRQPALVVEQEAKLVRDLIAALGGSAECNPPQGDKRFGDAAWRENSLYRMTLQGYLAWRDALSGFVDRCALDPKNKERAQFVMSLFTDALSPTNTLLGNPAALKKVVDSGGASLIGGMKNIVTDMLTNQGMPAQVDKTAFEVGKNLGTSRGAVVFRNEVLELIQYAPTTGHVYSRPQLIVPPQINKFYVFDLSEGKSIVDHLLKSEFQVFVVSWRNPTVAQSHWDLDTYVGALLEAIEAVRAITGSDDINLHGACSGAMTISALLGHLASRGVKSVNAATLMVAVLDSTADSQLGLFATPEAVAAAKQGSMVRGVLAGEEMGRVFAWMRPNDLVWNYWVNNYLLGKTPPAFDILYWNNDTTRLPAKLHGQLLDIFTDNLFSKPGALSVLGTPVDLTEVTCDKYVVAGITDHITPWKGVYDSARLFGGDTRFVLSSSGHIQSLINPLGNPKAKFYLNPELPANADAWLTRAQAENDSWWSNWRDWLAARSGERRAAPSKPGNRRYPSLAAAPGTYVLEA</sequence>
<reference evidence="4" key="1">
    <citation type="submission" date="2016-01" db="EMBL/GenBank/DDBJ databases">
        <authorList>
            <person name="Peeters C."/>
        </authorList>
    </citation>
    <scope>NUCLEOTIDE SEQUENCE</scope>
    <source>
        <strain evidence="4">LMG 29321</strain>
    </source>
</reference>
<comment type="caution">
    <text evidence="4">The sequence shown here is derived from an EMBL/GenBank/DDBJ whole genome shotgun (WGS) entry which is preliminary data.</text>
</comment>
<dbReference type="SUPFAM" id="SSF53474">
    <property type="entry name" value="alpha/beta-Hydrolases"/>
    <property type="match status" value="1"/>
</dbReference>
<dbReference type="Proteomes" id="UP000071859">
    <property type="component" value="Unassembled WGS sequence"/>
</dbReference>
<feature type="domain" description="Poly-beta-hydroxybutyrate polymerase N-terminal" evidence="3">
    <location>
        <begin position="84"/>
        <end position="251"/>
    </location>
</feature>
<name>A0A158BXN5_9BURK</name>